<evidence type="ECO:0000313" key="1">
    <source>
        <dbReference type="EMBL" id="KAJ0089470.1"/>
    </source>
</evidence>
<evidence type="ECO:0000313" key="2">
    <source>
        <dbReference type="Proteomes" id="UP001164250"/>
    </source>
</evidence>
<organism evidence="1 2">
    <name type="scientific">Pistacia atlantica</name>
    <dbReference type="NCBI Taxonomy" id="434234"/>
    <lineage>
        <taxon>Eukaryota</taxon>
        <taxon>Viridiplantae</taxon>
        <taxon>Streptophyta</taxon>
        <taxon>Embryophyta</taxon>
        <taxon>Tracheophyta</taxon>
        <taxon>Spermatophyta</taxon>
        <taxon>Magnoliopsida</taxon>
        <taxon>eudicotyledons</taxon>
        <taxon>Gunneridae</taxon>
        <taxon>Pentapetalae</taxon>
        <taxon>rosids</taxon>
        <taxon>malvids</taxon>
        <taxon>Sapindales</taxon>
        <taxon>Anacardiaceae</taxon>
        <taxon>Pistacia</taxon>
    </lineage>
</organism>
<keyword evidence="2" id="KW-1185">Reference proteome</keyword>
<dbReference type="EMBL" id="CM047904">
    <property type="protein sequence ID" value="KAJ0089470.1"/>
    <property type="molecule type" value="Genomic_DNA"/>
</dbReference>
<reference evidence="2" key="1">
    <citation type="journal article" date="2023" name="G3 (Bethesda)">
        <title>Genome assembly and association tests identify interacting loci associated with vigor, precocity, and sex in interspecific pistachio rootstocks.</title>
        <authorList>
            <person name="Palmer W."/>
            <person name="Jacygrad E."/>
            <person name="Sagayaradj S."/>
            <person name="Cavanaugh K."/>
            <person name="Han R."/>
            <person name="Bertier L."/>
            <person name="Beede B."/>
            <person name="Kafkas S."/>
            <person name="Golino D."/>
            <person name="Preece J."/>
            <person name="Michelmore R."/>
        </authorList>
    </citation>
    <scope>NUCLEOTIDE SEQUENCE [LARGE SCALE GENOMIC DNA]</scope>
</reference>
<proteinExistence type="predicted"/>
<gene>
    <name evidence="1" type="ORF">Patl1_13450</name>
</gene>
<accession>A0ACC1AS21</accession>
<sequence length="224" mass="24563">MRTQNNNRKDHGCNYYTLSHFLPDRFGPDDLLEKDVPLILETHQNGLSFVNDDDDDGGYDKCCNGEASESLKFAALEAANKSHAPYSKCPSGVAIMDSEGKVYKGSYMESAAYNPSLGPVQAALVAYVASGNGGGYERIVDAVLVEKEGAVVRQEHTARLLLQVRLPVVFRNLVWYMQLAAPRIGINAAAEFQSVQLFFKTLSSSTQSQLLAFDFNLPKCIGKT</sequence>
<protein>
    <submittedName>
        <fullName evidence="1">Uncharacterized protein</fullName>
    </submittedName>
</protein>
<comment type="caution">
    <text evidence="1">The sequence shown here is derived from an EMBL/GenBank/DDBJ whole genome shotgun (WGS) entry which is preliminary data.</text>
</comment>
<name>A0ACC1AS21_9ROSI</name>
<dbReference type="Proteomes" id="UP001164250">
    <property type="component" value="Chromosome 8"/>
</dbReference>